<feature type="chain" id="PRO_5042083668" evidence="6">
    <location>
        <begin position="21"/>
        <end position="372"/>
    </location>
</feature>
<evidence type="ECO:0000313" key="7">
    <source>
        <dbReference type="EMBL" id="KAJ7619392.1"/>
    </source>
</evidence>
<accession>A0AAD7FEI4</accession>
<dbReference type="PIRSF" id="PIRSF500138">
    <property type="entry name" value="GPI8"/>
    <property type="match status" value="1"/>
</dbReference>
<reference evidence="7" key="1">
    <citation type="submission" date="2023-03" db="EMBL/GenBank/DDBJ databases">
        <title>Massive genome expansion in bonnet fungi (Mycena s.s.) driven by repeated elements and novel gene families across ecological guilds.</title>
        <authorList>
            <consortium name="Lawrence Berkeley National Laboratory"/>
            <person name="Harder C.B."/>
            <person name="Miyauchi S."/>
            <person name="Viragh M."/>
            <person name="Kuo A."/>
            <person name="Thoen E."/>
            <person name="Andreopoulos B."/>
            <person name="Lu D."/>
            <person name="Skrede I."/>
            <person name="Drula E."/>
            <person name="Henrissat B."/>
            <person name="Morin E."/>
            <person name="Kohler A."/>
            <person name="Barry K."/>
            <person name="LaButti K."/>
            <person name="Morin E."/>
            <person name="Salamov A."/>
            <person name="Lipzen A."/>
            <person name="Mereny Z."/>
            <person name="Hegedus B."/>
            <person name="Baldrian P."/>
            <person name="Stursova M."/>
            <person name="Weitz H."/>
            <person name="Taylor A."/>
            <person name="Grigoriev I.V."/>
            <person name="Nagy L.G."/>
            <person name="Martin F."/>
            <person name="Kauserud H."/>
        </authorList>
    </citation>
    <scope>NUCLEOTIDE SEQUENCE</scope>
    <source>
        <strain evidence="7">9284</strain>
    </source>
</reference>
<dbReference type="Pfam" id="PF01650">
    <property type="entry name" value="Peptidase_C13"/>
    <property type="match status" value="1"/>
</dbReference>
<feature type="active site" evidence="5">
    <location>
        <position position="159"/>
    </location>
</feature>
<dbReference type="EMBL" id="JARKIF010000018">
    <property type="protein sequence ID" value="KAJ7619392.1"/>
    <property type="molecule type" value="Genomic_DNA"/>
</dbReference>
<dbReference type="Gene3D" id="3.40.50.1460">
    <property type="match status" value="1"/>
</dbReference>
<evidence type="ECO:0000256" key="4">
    <source>
        <dbReference type="ARBA" id="ARBA00022729"/>
    </source>
</evidence>
<evidence type="ECO:0000256" key="6">
    <source>
        <dbReference type="SAM" id="SignalP"/>
    </source>
</evidence>
<name>A0AAD7FEI4_9AGAR</name>
<comment type="caution">
    <text evidence="7">The sequence shown here is derived from an EMBL/GenBank/DDBJ whole genome shotgun (WGS) entry which is preliminary data.</text>
</comment>
<evidence type="ECO:0000256" key="3">
    <source>
        <dbReference type="ARBA" id="ARBA00022502"/>
    </source>
</evidence>
<comment type="pathway">
    <text evidence="1">Glycolipid biosynthesis; glycosylphosphatidylinositol-anchor biosynthesis.</text>
</comment>
<dbReference type="GO" id="GO:0016255">
    <property type="term" value="P:attachment of GPI anchor to protein"/>
    <property type="evidence" value="ECO:0007669"/>
    <property type="project" value="InterPro"/>
</dbReference>
<dbReference type="PANTHER" id="PTHR48067">
    <property type="entry name" value="GPI-ANCHOR TRANSAMIDASE"/>
    <property type="match status" value="1"/>
</dbReference>
<feature type="signal peptide" evidence="6">
    <location>
        <begin position="1"/>
        <end position="20"/>
    </location>
</feature>
<dbReference type="InterPro" id="IPR028361">
    <property type="entry name" value="GPI_transamidase"/>
</dbReference>
<comment type="similarity">
    <text evidence="2">Belongs to the peptidase C13 family.</text>
</comment>
<feature type="active site" description="Nucleophile" evidence="5">
    <location>
        <position position="201"/>
    </location>
</feature>
<dbReference type="PANTHER" id="PTHR48067:SF1">
    <property type="entry name" value="GPI-ANCHOR TRANSAMIDASE"/>
    <property type="match status" value="1"/>
</dbReference>
<dbReference type="InterPro" id="IPR001096">
    <property type="entry name" value="Peptidase_C13"/>
</dbReference>
<evidence type="ECO:0000313" key="8">
    <source>
        <dbReference type="Proteomes" id="UP001221142"/>
    </source>
</evidence>
<protein>
    <submittedName>
        <fullName evidence="7">Peptidase C13 family-domain-containing protein</fullName>
    </submittedName>
</protein>
<organism evidence="7 8">
    <name type="scientific">Roridomyces roridus</name>
    <dbReference type="NCBI Taxonomy" id="1738132"/>
    <lineage>
        <taxon>Eukaryota</taxon>
        <taxon>Fungi</taxon>
        <taxon>Dikarya</taxon>
        <taxon>Basidiomycota</taxon>
        <taxon>Agaricomycotina</taxon>
        <taxon>Agaricomycetes</taxon>
        <taxon>Agaricomycetidae</taxon>
        <taxon>Agaricales</taxon>
        <taxon>Marasmiineae</taxon>
        <taxon>Mycenaceae</taxon>
        <taxon>Roridomyces</taxon>
    </lineage>
</organism>
<proteinExistence type="inferred from homology"/>
<evidence type="ECO:0000256" key="2">
    <source>
        <dbReference type="ARBA" id="ARBA00009941"/>
    </source>
</evidence>
<evidence type="ECO:0000256" key="5">
    <source>
        <dbReference type="PIRSR" id="PIRSR019663-1"/>
    </source>
</evidence>
<dbReference type="FunFam" id="3.40.50.1460:FF:000003">
    <property type="entry name" value="GPI-anchor transamidase"/>
    <property type="match status" value="1"/>
</dbReference>
<gene>
    <name evidence="7" type="ORF">FB45DRAFT_930648</name>
</gene>
<dbReference type="PIRSF" id="PIRSF019663">
    <property type="entry name" value="Legumain"/>
    <property type="match status" value="1"/>
</dbReference>
<evidence type="ECO:0000256" key="1">
    <source>
        <dbReference type="ARBA" id="ARBA00004687"/>
    </source>
</evidence>
<keyword evidence="3" id="KW-0337">GPI-anchor biosynthesis</keyword>
<dbReference type="GO" id="GO:0003923">
    <property type="term" value="F:GPI-anchor transamidase activity"/>
    <property type="evidence" value="ECO:0007669"/>
    <property type="project" value="InterPro"/>
</dbReference>
<dbReference type="AlphaFoldDB" id="A0AAD7FEI4"/>
<dbReference type="GO" id="GO:0006508">
    <property type="term" value="P:proteolysis"/>
    <property type="evidence" value="ECO:0007669"/>
    <property type="project" value="InterPro"/>
</dbReference>
<keyword evidence="4 6" id="KW-0732">Signal</keyword>
<keyword evidence="8" id="KW-1185">Reference proteome</keyword>
<sequence length="372" mass="42250">MLVSFVHLLLLFSWSWRTLASHEQLVGDFFSKSTSNHTNNWAVLVCSSRYWFNYRHMANALGMYRTVKRLGIPDSNIILMLADDAACNSRNKFPGSVYANPGRGLDLYGDNIEVDYRGYEVTVENFIRVLTGRMEPSVPRSKRLLTDANSNVFVYMTGHGGNEFLKFQDNEEISAFDIADAFEQMWQKKRYNEIFFMIDTCQANTMYTKFYSPNILATGSAKLDQNSYSYENDNDLGVHIIDRYTHYVLEYMERINKTSHQTMRDLFDSYDPVKISSDPGVRADLFRRPLDEVLITDFFGGVAQVEVQESTTPFSGADGPESVPAADTRPRVAATAFTTETGVQDESWRTMRTWGGVVLLGALVGWVGSRTV</sequence>
<dbReference type="PRINTS" id="PR00776">
    <property type="entry name" value="HEMOGLOBNASE"/>
</dbReference>
<dbReference type="Proteomes" id="UP001221142">
    <property type="component" value="Unassembled WGS sequence"/>
</dbReference>
<dbReference type="GO" id="GO:0042765">
    <property type="term" value="C:GPI-anchor transamidase complex"/>
    <property type="evidence" value="ECO:0007669"/>
    <property type="project" value="InterPro"/>
</dbReference>
<dbReference type="GO" id="GO:0006506">
    <property type="term" value="P:GPI anchor biosynthetic process"/>
    <property type="evidence" value="ECO:0007669"/>
    <property type="project" value="UniProtKB-KW"/>
</dbReference>